<keyword evidence="3" id="KW-0560">Oxidoreductase</keyword>
<keyword evidence="2" id="KW-0274">FAD</keyword>
<dbReference type="OrthoDB" id="9793944at2"/>
<evidence type="ECO:0000256" key="3">
    <source>
        <dbReference type="ARBA" id="ARBA00023002"/>
    </source>
</evidence>
<evidence type="ECO:0000313" key="5">
    <source>
        <dbReference type="EMBL" id="OWW19303.1"/>
    </source>
</evidence>
<organism evidence="5 6">
    <name type="scientific">Noviherbaspirillum denitrificans</name>
    <dbReference type="NCBI Taxonomy" id="1968433"/>
    <lineage>
        <taxon>Bacteria</taxon>
        <taxon>Pseudomonadati</taxon>
        <taxon>Pseudomonadota</taxon>
        <taxon>Betaproteobacteria</taxon>
        <taxon>Burkholderiales</taxon>
        <taxon>Oxalobacteraceae</taxon>
        <taxon>Noviherbaspirillum</taxon>
    </lineage>
</organism>
<gene>
    <name evidence="5" type="ORF">AYR66_07105</name>
</gene>
<comment type="caution">
    <text evidence="5">The sequence shown here is derived from an EMBL/GenBank/DDBJ whole genome shotgun (WGS) entry which is preliminary data.</text>
</comment>
<reference evidence="5 6" key="1">
    <citation type="submission" date="2016-02" db="EMBL/GenBank/DDBJ databases">
        <authorList>
            <person name="Wen L."/>
            <person name="He K."/>
            <person name="Yang H."/>
        </authorList>
    </citation>
    <scope>NUCLEOTIDE SEQUENCE [LARGE SCALE GENOMIC DNA]</scope>
    <source>
        <strain evidence="5 6">TSA40</strain>
    </source>
</reference>
<dbReference type="Gene3D" id="3.30.465.10">
    <property type="match status" value="1"/>
</dbReference>
<dbReference type="SUPFAM" id="SSF56176">
    <property type="entry name" value="FAD-binding/transporter-associated domain-like"/>
    <property type="match status" value="1"/>
</dbReference>
<name>A0A254TFG4_9BURK</name>
<dbReference type="PANTHER" id="PTHR42659:SF2">
    <property type="entry name" value="XANTHINE DEHYDROGENASE SUBUNIT C-RELATED"/>
    <property type="match status" value="1"/>
</dbReference>
<dbReference type="SMART" id="SM01092">
    <property type="entry name" value="CO_deh_flav_C"/>
    <property type="match status" value="1"/>
</dbReference>
<dbReference type="GO" id="GO:0016491">
    <property type="term" value="F:oxidoreductase activity"/>
    <property type="evidence" value="ECO:0007669"/>
    <property type="project" value="UniProtKB-KW"/>
</dbReference>
<sequence length="265" mass="27842">MYAFELHRPNSVKEAVALLANPDCRPLAGGQSLIAAMKLRLSAPAALVDLGAIAELRGIRREGDRLVIGALTHHADIAASDEVRQSIPALAWLAGEIGDLQVRNLGTLGGSLANNDPAACYPAAVLGLNATVRTDRRAIAADDFFKGMYETALEPGELITAVEFPVPDEAAYIKFVNPASRFALVGIFVGREKGGSVRVAATGCAGCAFRVTDLEKALEKDFSPDAAKAVRISPDGLSSDLHASASYRAHLIPVLAARAVAKSME</sequence>
<dbReference type="Gene3D" id="3.30.43.10">
    <property type="entry name" value="Uridine Diphospho-n-acetylenolpyruvylglucosamine Reductase, domain 2"/>
    <property type="match status" value="1"/>
</dbReference>
<evidence type="ECO:0000313" key="6">
    <source>
        <dbReference type="Proteomes" id="UP000197535"/>
    </source>
</evidence>
<dbReference type="InterPro" id="IPR002346">
    <property type="entry name" value="Mopterin_DH_FAD-bd"/>
</dbReference>
<protein>
    <submittedName>
        <fullName evidence="5">Carbon monoxide dehydrogenase</fullName>
    </submittedName>
</protein>
<dbReference type="Gene3D" id="3.30.390.50">
    <property type="entry name" value="CO dehydrogenase flavoprotein, C-terminal domain"/>
    <property type="match status" value="1"/>
</dbReference>
<accession>A0A254TFG4</accession>
<dbReference type="InterPro" id="IPR051312">
    <property type="entry name" value="Diverse_Substr_Oxidored"/>
</dbReference>
<keyword evidence="6" id="KW-1185">Reference proteome</keyword>
<dbReference type="InterPro" id="IPR016167">
    <property type="entry name" value="FAD-bd_PCMH_sub1"/>
</dbReference>
<evidence type="ECO:0000256" key="2">
    <source>
        <dbReference type="ARBA" id="ARBA00022827"/>
    </source>
</evidence>
<dbReference type="PANTHER" id="PTHR42659">
    <property type="entry name" value="XANTHINE DEHYDROGENASE SUBUNIT C-RELATED"/>
    <property type="match status" value="1"/>
</dbReference>
<dbReference type="FunFam" id="3.30.465.10:FF:000017">
    <property type="entry name" value="Xanthine dehydrogenase, FAD binding subunit"/>
    <property type="match status" value="1"/>
</dbReference>
<keyword evidence="1" id="KW-0285">Flavoprotein</keyword>
<proteinExistence type="predicted"/>
<dbReference type="RefSeq" id="WP_088706218.1">
    <property type="nucleotide sequence ID" value="NZ_LSTO01000001.1"/>
</dbReference>
<dbReference type="PROSITE" id="PS51387">
    <property type="entry name" value="FAD_PCMH"/>
    <property type="match status" value="1"/>
</dbReference>
<dbReference type="InterPro" id="IPR016169">
    <property type="entry name" value="FAD-bd_PCMH_sub2"/>
</dbReference>
<dbReference type="AlphaFoldDB" id="A0A254TFG4"/>
<dbReference type="InterPro" id="IPR036683">
    <property type="entry name" value="CO_DH_flav_C_dom_sf"/>
</dbReference>
<dbReference type="InterPro" id="IPR005107">
    <property type="entry name" value="CO_DH_flav_C"/>
</dbReference>
<dbReference type="InterPro" id="IPR016166">
    <property type="entry name" value="FAD-bd_PCMH"/>
</dbReference>
<dbReference type="InterPro" id="IPR036318">
    <property type="entry name" value="FAD-bd_PCMH-like_sf"/>
</dbReference>
<feature type="domain" description="FAD-binding PCMH-type" evidence="4">
    <location>
        <begin position="1"/>
        <end position="169"/>
    </location>
</feature>
<dbReference type="GO" id="GO:0071949">
    <property type="term" value="F:FAD binding"/>
    <property type="evidence" value="ECO:0007669"/>
    <property type="project" value="InterPro"/>
</dbReference>
<evidence type="ECO:0000256" key="1">
    <source>
        <dbReference type="ARBA" id="ARBA00022630"/>
    </source>
</evidence>
<dbReference type="EMBL" id="LSTO01000001">
    <property type="protein sequence ID" value="OWW19303.1"/>
    <property type="molecule type" value="Genomic_DNA"/>
</dbReference>
<evidence type="ECO:0000259" key="4">
    <source>
        <dbReference type="PROSITE" id="PS51387"/>
    </source>
</evidence>
<dbReference type="SUPFAM" id="SSF55447">
    <property type="entry name" value="CO dehydrogenase flavoprotein C-terminal domain-like"/>
    <property type="match status" value="1"/>
</dbReference>
<dbReference type="Pfam" id="PF00941">
    <property type="entry name" value="FAD_binding_5"/>
    <property type="match status" value="1"/>
</dbReference>
<dbReference type="Proteomes" id="UP000197535">
    <property type="component" value="Unassembled WGS sequence"/>
</dbReference>